<evidence type="ECO:0000313" key="2">
    <source>
        <dbReference type="EMBL" id="KAF0974284.1"/>
    </source>
</evidence>
<dbReference type="OrthoDB" id="10645144at2759"/>
<evidence type="ECO:0000256" key="1">
    <source>
        <dbReference type="SAM" id="MobiDB-lite"/>
    </source>
</evidence>
<dbReference type="EMBL" id="VFQX01000053">
    <property type="protein sequence ID" value="KAF0974284.1"/>
    <property type="molecule type" value="Genomic_DNA"/>
</dbReference>
<dbReference type="GeneID" id="68114112"/>
<evidence type="ECO:0000313" key="3">
    <source>
        <dbReference type="Proteomes" id="UP000444721"/>
    </source>
</evidence>
<dbReference type="RefSeq" id="XP_044558997.1">
    <property type="nucleotide sequence ID" value="XM_044710578.1"/>
</dbReference>
<feature type="compositionally biased region" description="Basic residues" evidence="1">
    <location>
        <begin position="228"/>
        <end position="237"/>
    </location>
</feature>
<gene>
    <name evidence="2" type="ORF">FDP41_006894</name>
</gene>
<name>A0A6A5BJT1_NAEFO</name>
<dbReference type="Proteomes" id="UP000444721">
    <property type="component" value="Unassembled WGS sequence"/>
</dbReference>
<protein>
    <submittedName>
        <fullName evidence="2">Uncharacterized protein</fullName>
    </submittedName>
</protein>
<dbReference type="VEuPathDB" id="AmoebaDB:NF0100100"/>
<proteinExistence type="predicted"/>
<dbReference type="VEuPathDB" id="AmoebaDB:FDP41_006894"/>
<sequence length="450" mass="50082">MTTINDPRHHHPLLSHQLELNTELSYESSGAMATTKGFACTSSLGECPSAMTFDSKIKKQRKTGSTKVEQAKHKKKKRSLIEEIVKNTPSATTATCHSPHLSSTSCSPLIHSPTRRRSPTNSSLVSYPQQQVSSSTMFIDCSNSISHQQQKNLWTSSMHASSEQALLCSGNAPLALSEHTRDPHDEGGDMCQVILTNWKSRSETRQWIKKCINETTTTTSDSSSPLLMKKKHQKKIQQRSDLSRATMDPSERIFPNGHPIRIITHSPPMTATTCTGTTTTTSNSSNSSKSNSSSNQKHGVLPTYVYTTCPLPFQKQKVHSSLHESGSTNNQTQMLALPSKDYISNEPSSSWNHRIESFDCFGDKTTLSEIVFSKQNSVSLDLRMTRMEDQMLPQVAVLSTPPPLPQHLDALDGSFPLMLQHFPRKESLEDQHRPMMLPSFREFVSTLGLQ</sequence>
<organism evidence="2 3">
    <name type="scientific">Naegleria fowleri</name>
    <name type="common">Brain eating amoeba</name>
    <dbReference type="NCBI Taxonomy" id="5763"/>
    <lineage>
        <taxon>Eukaryota</taxon>
        <taxon>Discoba</taxon>
        <taxon>Heterolobosea</taxon>
        <taxon>Tetramitia</taxon>
        <taxon>Eutetramitia</taxon>
        <taxon>Vahlkampfiidae</taxon>
        <taxon>Naegleria</taxon>
    </lineage>
</organism>
<feature type="region of interest" description="Disordered" evidence="1">
    <location>
        <begin position="89"/>
        <end position="127"/>
    </location>
</feature>
<dbReference type="AlphaFoldDB" id="A0A6A5BJT1"/>
<keyword evidence="3" id="KW-1185">Reference proteome</keyword>
<feature type="compositionally biased region" description="Polar residues" evidence="1">
    <location>
        <begin position="89"/>
        <end position="107"/>
    </location>
</feature>
<reference evidence="2 3" key="1">
    <citation type="journal article" date="2019" name="Sci. Rep.">
        <title>Nanopore sequencing improves the draft genome of the human pathogenic amoeba Naegleria fowleri.</title>
        <authorList>
            <person name="Liechti N."/>
            <person name="Schurch N."/>
            <person name="Bruggmann R."/>
            <person name="Wittwer M."/>
        </authorList>
    </citation>
    <scope>NUCLEOTIDE SEQUENCE [LARGE SCALE GENOMIC DNA]</scope>
    <source>
        <strain evidence="2 3">ATCC 30894</strain>
    </source>
</reference>
<dbReference type="VEuPathDB" id="AmoebaDB:NfTy_076080"/>
<feature type="region of interest" description="Disordered" evidence="1">
    <location>
        <begin position="216"/>
        <end position="297"/>
    </location>
</feature>
<feature type="compositionally biased region" description="Low complexity" evidence="1">
    <location>
        <begin position="270"/>
        <end position="295"/>
    </location>
</feature>
<accession>A0A6A5BJT1</accession>
<comment type="caution">
    <text evidence="2">The sequence shown here is derived from an EMBL/GenBank/DDBJ whole genome shotgun (WGS) entry which is preliminary data.</text>
</comment>